<dbReference type="InterPro" id="IPR013655">
    <property type="entry name" value="PAS_fold_3"/>
</dbReference>
<dbReference type="SMART" id="SM00388">
    <property type="entry name" value="HisKA"/>
    <property type="match status" value="1"/>
</dbReference>
<dbReference type="SMART" id="SM00387">
    <property type="entry name" value="HATPase_c"/>
    <property type="match status" value="1"/>
</dbReference>
<dbReference type="InterPro" id="IPR000014">
    <property type="entry name" value="PAS"/>
</dbReference>
<evidence type="ECO:0000256" key="7">
    <source>
        <dbReference type="SAM" id="Coils"/>
    </source>
</evidence>
<dbReference type="InterPro" id="IPR035965">
    <property type="entry name" value="PAS-like_dom_sf"/>
</dbReference>
<evidence type="ECO:0000313" key="12">
    <source>
        <dbReference type="EMBL" id="MBD2737251.1"/>
    </source>
</evidence>
<dbReference type="EMBL" id="JACJTU010000029">
    <property type="protein sequence ID" value="MBD2737251.1"/>
    <property type="molecule type" value="Genomic_DNA"/>
</dbReference>
<dbReference type="NCBIfam" id="TIGR00229">
    <property type="entry name" value="sensory_box"/>
    <property type="match status" value="2"/>
</dbReference>
<keyword evidence="5" id="KW-0902">Two-component regulatory system</keyword>
<evidence type="ECO:0000256" key="2">
    <source>
        <dbReference type="ARBA" id="ARBA00012438"/>
    </source>
</evidence>
<comment type="caution">
    <text evidence="12">The sequence shown here is derived from an EMBL/GenBank/DDBJ whole genome shotgun (WGS) entry which is preliminary data.</text>
</comment>
<dbReference type="CDD" id="cd17580">
    <property type="entry name" value="REC_2_DhkD-like"/>
    <property type="match status" value="1"/>
</dbReference>
<dbReference type="SUPFAM" id="SSF47384">
    <property type="entry name" value="Homodimeric domain of signal transducing histidine kinase"/>
    <property type="match status" value="1"/>
</dbReference>
<dbReference type="InterPro" id="IPR003661">
    <property type="entry name" value="HisK_dim/P_dom"/>
</dbReference>
<accession>A0ABR8KES8</accession>
<feature type="domain" description="PAS" evidence="10">
    <location>
        <begin position="189"/>
        <end position="261"/>
    </location>
</feature>
<dbReference type="PROSITE" id="PS50113">
    <property type="entry name" value="PAC"/>
    <property type="match status" value="3"/>
</dbReference>
<feature type="coiled-coil region" evidence="7">
    <location>
        <begin position="441"/>
        <end position="468"/>
    </location>
</feature>
<proteinExistence type="predicted"/>
<feature type="domain" description="PAS" evidence="10">
    <location>
        <begin position="318"/>
        <end position="395"/>
    </location>
</feature>
<keyword evidence="7" id="KW-0175">Coiled coil</keyword>
<dbReference type="Gene3D" id="1.10.287.130">
    <property type="match status" value="1"/>
</dbReference>
<dbReference type="PANTHER" id="PTHR43547:SF2">
    <property type="entry name" value="HYBRID SIGNAL TRANSDUCTION HISTIDINE KINASE C"/>
    <property type="match status" value="1"/>
</dbReference>
<dbReference type="InterPro" id="IPR003594">
    <property type="entry name" value="HATPase_dom"/>
</dbReference>
<name>A0ABR8KES8_9NOSO</name>
<evidence type="ECO:0000256" key="6">
    <source>
        <dbReference type="PROSITE-ProRule" id="PRU00169"/>
    </source>
</evidence>
<protein>
    <recommendedName>
        <fullName evidence="2">histidine kinase</fullName>
        <ecNumber evidence="2">2.7.13.3</ecNumber>
    </recommendedName>
</protein>
<evidence type="ECO:0000256" key="1">
    <source>
        <dbReference type="ARBA" id="ARBA00000085"/>
    </source>
</evidence>
<dbReference type="CDD" id="cd00082">
    <property type="entry name" value="HisKA"/>
    <property type="match status" value="1"/>
</dbReference>
<dbReference type="Gene3D" id="3.30.450.20">
    <property type="entry name" value="PAS domain"/>
    <property type="match status" value="3"/>
</dbReference>
<dbReference type="Pfam" id="PF00512">
    <property type="entry name" value="HisKA"/>
    <property type="match status" value="1"/>
</dbReference>
<comment type="catalytic activity">
    <reaction evidence="1">
        <text>ATP + protein L-histidine = ADP + protein N-phospho-L-histidine.</text>
        <dbReference type="EC" id="2.7.13.3"/>
    </reaction>
</comment>
<evidence type="ECO:0000256" key="5">
    <source>
        <dbReference type="ARBA" id="ARBA00023012"/>
    </source>
</evidence>
<keyword evidence="3 6" id="KW-0597">Phosphoprotein</keyword>
<dbReference type="Pfam" id="PF02518">
    <property type="entry name" value="HATPase_c"/>
    <property type="match status" value="1"/>
</dbReference>
<organism evidence="12 13">
    <name type="scientific">Nostoc paludosum FACHB-159</name>
    <dbReference type="NCBI Taxonomy" id="2692908"/>
    <lineage>
        <taxon>Bacteria</taxon>
        <taxon>Bacillati</taxon>
        <taxon>Cyanobacteriota</taxon>
        <taxon>Cyanophyceae</taxon>
        <taxon>Nostocales</taxon>
        <taxon>Nostocaceae</taxon>
        <taxon>Nostoc</taxon>
    </lineage>
</organism>
<feature type="domain" description="PAC" evidence="11">
    <location>
        <begin position="397"/>
        <end position="450"/>
    </location>
</feature>
<keyword evidence="13" id="KW-1185">Reference proteome</keyword>
<dbReference type="InterPro" id="IPR000700">
    <property type="entry name" value="PAS-assoc_C"/>
</dbReference>
<feature type="domain" description="Histidine kinase" evidence="8">
    <location>
        <begin position="475"/>
        <end position="692"/>
    </location>
</feature>
<dbReference type="PROSITE" id="PS50110">
    <property type="entry name" value="RESPONSE_REGULATORY"/>
    <property type="match status" value="1"/>
</dbReference>
<feature type="domain" description="Response regulatory" evidence="9">
    <location>
        <begin position="714"/>
        <end position="832"/>
    </location>
</feature>
<reference evidence="12 13" key="1">
    <citation type="journal article" date="2020" name="ISME J.">
        <title>Comparative genomics reveals insights into cyanobacterial evolution and habitat adaptation.</title>
        <authorList>
            <person name="Chen M.Y."/>
            <person name="Teng W.K."/>
            <person name="Zhao L."/>
            <person name="Hu C.X."/>
            <person name="Zhou Y.K."/>
            <person name="Han B.P."/>
            <person name="Song L.R."/>
            <person name="Shu W.S."/>
        </authorList>
    </citation>
    <scope>NUCLEOTIDE SEQUENCE [LARGE SCALE GENOMIC DNA]</scope>
    <source>
        <strain evidence="12 13">FACHB-159</strain>
    </source>
</reference>
<feature type="modified residue" description="4-aspartylphosphate" evidence="6">
    <location>
        <position position="763"/>
    </location>
</feature>
<feature type="domain" description="PAC" evidence="11">
    <location>
        <begin position="129"/>
        <end position="181"/>
    </location>
</feature>
<dbReference type="Proteomes" id="UP000637383">
    <property type="component" value="Unassembled WGS sequence"/>
</dbReference>
<dbReference type="PRINTS" id="PR00344">
    <property type="entry name" value="BCTRLSENSOR"/>
</dbReference>
<evidence type="ECO:0000259" key="9">
    <source>
        <dbReference type="PROSITE" id="PS50110"/>
    </source>
</evidence>
<evidence type="ECO:0000256" key="4">
    <source>
        <dbReference type="ARBA" id="ARBA00022777"/>
    </source>
</evidence>
<evidence type="ECO:0000256" key="3">
    <source>
        <dbReference type="ARBA" id="ARBA00022553"/>
    </source>
</evidence>
<dbReference type="CDD" id="cd00130">
    <property type="entry name" value="PAS"/>
    <property type="match status" value="2"/>
</dbReference>
<dbReference type="PROSITE" id="PS50109">
    <property type="entry name" value="HIS_KIN"/>
    <property type="match status" value="1"/>
</dbReference>
<dbReference type="EC" id="2.7.13.3" evidence="2"/>
<evidence type="ECO:0000259" key="10">
    <source>
        <dbReference type="PROSITE" id="PS50112"/>
    </source>
</evidence>
<evidence type="ECO:0000259" key="8">
    <source>
        <dbReference type="PROSITE" id="PS50109"/>
    </source>
</evidence>
<dbReference type="SMART" id="SM00086">
    <property type="entry name" value="PAC"/>
    <property type="match status" value="3"/>
</dbReference>
<feature type="coiled-coil region" evidence="7">
    <location>
        <begin position="172"/>
        <end position="199"/>
    </location>
</feature>
<evidence type="ECO:0000313" key="13">
    <source>
        <dbReference type="Proteomes" id="UP000637383"/>
    </source>
</evidence>
<dbReference type="CDD" id="cd16922">
    <property type="entry name" value="HATPase_EvgS-ArcB-TorS-like"/>
    <property type="match status" value="1"/>
</dbReference>
<dbReference type="PROSITE" id="PS50112">
    <property type="entry name" value="PAS"/>
    <property type="match status" value="2"/>
</dbReference>
<dbReference type="Gene3D" id="3.30.565.10">
    <property type="entry name" value="Histidine kinase-like ATPase, C-terminal domain"/>
    <property type="match status" value="1"/>
</dbReference>
<dbReference type="SUPFAM" id="SSF55785">
    <property type="entry name" value="PYP-like sensor domain (PAS domain)"/>
    <property type="match status" value="3"/>
</dbReference>
<dbReference type="Gene3D" id="3.40.50.2300">
    <property type="match status" value="1"/>
</dbReference>
<gene>
    <name evidence="12" type="ORF">H6H03_25760</name>
</gene>
<evidence type="ECO:0000259" key="11">
    <source>
        <dbReference type="PROSITE" id="PS50113"/>
    </source>
</evidence>
<dbReference type="SMART" id="SM00091">
    <property type="entry name" value="PAS"/>
    <property type="match status" value="2"/>
</dbReference>
<dbReference type="Pfam" id="PF08447">
    <property type="entry name" value="PAS_3"/>
    <property type="match status" value="2"/>
</dbReference>
<dbReference type="InterPro" id="IPR036890">
    <property type="entry name" value="HATPase_C_sf"/>
</dbReference>
<sequence>MLEGILITLFLDAHRKAQAQVRKSFNQLEVTEAEIKDLTQALQRRIDELQALFNVIPVNIAFAEDPDCHVVKVNAAYAKLLQIPTDTNVAVTPKAKQSQLPYKFYQNGRELLGHELPVEYAAKHGVEVRDVEIELVRQDNAVFSLFGSAVPLFDESGQPRGSVGVYTNITERKQAEIALRESEERLRIANERFELAAKAVNCLIYDWNLESDRIERTDGLTKLFGYSLEEAEPTGQWWVDRIHPDDLQSIQDRALSVIAKEDNFSSEYRILNKSNQYVYVLDQCLVVARDPDGKPTRIVGSTIDISERKQAEFKLQESQRFIQQIADSIPGTLYVYDMQQQRNVYVNRQIGELLGYSPEQIQAFGDQLFAQLIYPEDFAAIGLQFERLNQAQEGEVIDYEYRMRHANGEWRWLWSRNTVSTRTADGLAHQVVGTVHDITDRKLAETEREQLLQREQAAREQAERANRVKDEFLAILSHELRSPLNPILGWAQLLQTRQFDAAKTAEALATIERNARLQSQLIDDLLDTAKILRGKLTLEIASVDLVVAIEAAMDTVRTAAVAKNILLHSVLPQIGRVLGDTNRLQQIVWNLLSNAVKFTPQNGRVDIQLARIGDRAQITVSDTGKGIKPDFLPYIFESFRQEDASTTRRFGGLGLGLAIVRQLVEAHGGTITAQSKGEGLGATFTVEFPLANLEVEPEQTEAVFEKEPDLSGMRVLVVDDEPDSRQLIVVILTQYGAEVMAVTSAVEVLNNLESFQPNVLVSDIGMPDVDGYSLIQQIRALPPEKGGQIPAIALTAYAREEDYQQAIANGYQWHITKPVNPEQLVKVVLTCQFR</sequence>
<dbReference type="Pfam" id="PF00072">
    <property type="entry name" value="Response_reg"/>
    <property type="match status" value="1"/>
</dbReference>
<dbReference type="InterPro" id="IPR005467">
    <property type="entry name" value="His_kinase_dom"/>
</dbReference>
<dbReference type="InterPro" id="IPR011006">
    <property type="entry name" value="CheY-like_superfamily"/>
</dbReference>
<dbReference type="SUPFAM" id="SSF55874">
    <property type="entry name" value="ATPase domain of HSP90 chaperone/DNA topoisomerase II/histidine kinase"/>
    <property type="match status" value="1"/>
</dbReference>
<feature type="domain" description="PAC" evidence="11">
    <location>
        <begin position="264"/>
        <end position="317"/>
    </location>
</feature>
<dbReference type="InterPro" id="IPR001789">
    <property type="entry name" value="Sig_transdc_resp-reg_receiver"/>
</dbReference>
<dbReference type="Pfam" id="PF13426">
    <property type="entry name" value="PAS_9"/>
    <property type="match status" value="1"/>
</dbReference>
<dbReference type="InterPro" id="IPR001610">
    <property type="entry name" value="PAC"/>
</dbReference>
<dbReference type="SMART" id="SM00448">
    <property type="entry name" value="REC"/>
    <property type="match status" value="1"/>
</dbReference>
<keyword evidence="4" id="KW-0418">Kinase</keyword>
<feature type="coiled-coil region" evidence="7">
    <location>
        <begin position="21"/>
        <end position="52"/>
    </location>
</feature>
<dbReference type="PANTHER" id="PTHR43547">
    <property type="entry name" value="TWO-COMPONENT HISTIDINE KINASE"/>
    <property type="match status" value="1"/>
</dbReference>
<dbReference type="SUPFAM" id="SSF52172">
    <property type="entry name" value="CheY-like"/>
    <property type="match status" value="1"/>
</dbReference>
<dbReference type="InterPro" id="IPR004358">
    <property type="entry name" value="Sig_transdc_His_kin-like_C"/>
</dbReference>
<dbReference type="InterPro" id="IPR036097">
    <property type="entry name" value="HisK_dim/P_sf"/>
</dbReference>
<keyword evidence="4" id="KW-0808">Transferase</keyword>